<dbReference type="PANTHER" id="PTHR43000">
    <property type="entry name" value="DTDP-D-GLUCOSE 4,6-DEHYDRATASE-RELATED"/>
    <property type="match status" value="1"/>
</dbReference>
<name>A0A1F6GNU3_9PROT</name>
<evidence type="ECO:0000313" key="4">
    <source>
        <dbReference type="EMBL" id="OGG99700.1"/>
    </source>
</evidence>
<dbReference type="AlphaFoldDB" id="A0A1F6GNU3"/>
<dbReference type="Pfam" id="PF01370">
    <property type="entry name" value="Epimerase"/>
    <property type="match status" value="1"/>
</dbReference>
<organism evidence="4 5">
    <name type="scientific">Candidatus Lambdaproteobacteria bacterium RIFOXYD2_FULL_56_26</name>
    <dbReference type="NCBI Taxonomy" id="1817773"/>
    <lineage>
        <taxon>Bacteria</taxon>
        <taxon>Pseudomonadati</taxon>
        <taxon>Pseudomonadota</taxon>
        <taxon>Candidatus Lambdaproteobacteria</taxon>
    </lineage>
</organism>
<feature type="domain" description="NAD-dependent epimerase/dehydratase" evidence="3">
    <location>
        <begin position="5"/>
        <end position="272"/>
    </location>
</feature>
<reference evidence="4 5" key="1">
    <citation type="journal article" date="2016" name="Nat. Commun.">
        <title>Thousands of microbial genomes shed light on interconnected biogeochemical processes in an aquifer system.</title>
        <authorList>
            <person name="Anantharaman K."/>
            <person name="Brown C.T."/>
            <person name="Hug L.A."/>
            <person name="Sharon I."/>
            <person name="Castelle C.J."/>
            <person name="Probst A.J."/>
            <person name="Thomas B.C."/>
            <person name="Singh A."/>
            <person name="Wilkins M.J."/>
            <person name="Karaoz U."/>
            <person name="Brodie E.L."/>
            <person name="Williams K.H."/>
            <person name="Hubbard S.S."/>
            <person name="Banfield J.F."/>
        </authorList>
    </citation>
    <scope>NUCLEOTIDE SEQUENCE [LARGE SCALE GENOMIC DNA]</scope>
</reference>
<evidence type="ECO:0000256" key="2">
    <source>
        <dbReference type="ARBA" id="ARBA00007637"/>
    </source>
</evidence>
<dbReference type="SUPFAM" id="SSF51735">
    <property type="entry name" value="NAD(P)-binding Rossmann-fold domains"/>
    <property type="match status" value="1"/>
</dbReference>
<dbReference type="Gene3D" id="3.40.50.720">
    <property type="entry name" value="NAD(P)-binding Rossmann-like Domain"/>
    <property type="match status" value="1"/>
</dbReference>
<gene>
    <name evidence="4" type="ORF">A2557_06055</name>
</gene>
<comment type="pathway">
    <text evidence="1">Bacterial outer membrane biogenesis; LPS O-antigen biosynthesis.</text>
</comment>
<accession>A0A1F6GNU3</accession>
<dbReference type="EMBL" id="MFNF01000055">
    <property type="protein sequence ID" value="OGG99700.1"/>
    <property type="molecule type" value="Genomic_DNA"/>
</dbReference>
<evidence type="ECO:0000313" key="5">
    <source>
        <dbReference type="Proteomes" id="UP000177583"/>
    </source>
</evidence>
<sequence length="354" mass="38585">MRNFLITGGCGFVGSSLALSLKAKDPTRRVLALDNLKRRGSELNLPRLKAAGVEFVHGDIRNQEDLEAVGEVDLLLECSAEPSVLAGLTGSPAYVINTNLMGTLNCLELARQRNAAFLFFSTSRVYPMAGLGEVKLTERTTRFELDEVQDQPGLSGKGVSESYGLEGARSIYGATKLASELMIHEYVEAFGLKALINRCGVLTGPWQFGKQDQGVVVLWAARHHFEGKLGYFGYGGEGKQVRDILHVQDLYRLVELQLGRLDQWRGQVYNVGGGREVSVSLAELTALCQAATGKKIPLGSVPENRVADIPLYLTDNSKVTAATGWRPQIGPEQIVNEIALWIKNNETLLAGVLQ</sequence>
<proteinExistence type="inferred from homology"/>
<evidence type="ECO:0000256" key="1">
    <source>
        <dbReference type="ARBA" id="ARBA00005125"/>
    </source>
</evidence>
<dbReference type="InterPro" id="IPR001509">
    <property type="entry name" value="Epimerase_deHydtase"/>
</dbReference>
<dbReference type="InterPro" id="IPR036291">
    <property type="entry name" value="NAD(P)-bd_dom_sf"/>
</dbReference>
<evidence type="ECO:0000259" key="3">
    <source>
        <dbReference type="Pfam" id="PF01370"/>
    </source>
</evidence>
<dbReference type="Proteomes" id="UP000177583">
    <property type="component" value="Unassembled WGS sequence"/>
</dbReference>
<comment type="caution">
    <text evidence="4">The sequence shown here is derived from an EMBL/GenBank/DDBJ whole genome shotgun (WGS) entry which is preliminary data.</text>
</comment>
<protein>
    <submittedName>
        <fullName evidence="4">3-beta hydroxysteroid dehydrogenase</fullName>
    </submittedName>
</protein>
<comment type="similarity">
    <text evidence="2">Belongs to the NAD(P)-dependent epimerase/dehydratase family.</text>
</comment>